<feature type="region of interest" description="Disordered" evidence="1">
    <location>
        <begin position="1"/>
        <end position="70"/>
    </location>
</feature>
<accession>A0AAW1KGI6</accession>
<keyword evidence="3" id="KW-1185">Reference proteome</keyword>
<evidence type="ECO:0000313" key="2">
    <source>
        <dbReference type="EMBL" id="KAK9717230.1"/>
    </source>
</evidence>
<name>A0AAW1KGI6_POPJA</name>
<reference evidence="2 3" key="1">
    <citation type="journal article" date="2024" name="BMC Genomics">
        <title>De novo assembly and annotation of Popillia japonica's genome with initial clues to its potential as an invasive pest.</title>
        <authorList>
            <person name="Cucini C."/>
            <person name="Boschi S."/>
            <person name="Funari R."/>
            <person name="Cardaioli E."/>
            <person name="Iannotti N."/>
            <person name="Marturano G."/>
            <person name="Paoli F."/>
            <person name="Bruttini M."/>
            <person name="Carapelli A."/>
            <person name="Frati F."/>
            <person name="Nardi F."/>
        </authorList>
    </citation>
    <scope>NUCLEOTIDE SEQUENCE [LARGE SCALE GENOMIC DNA]</scope>
    <source>
        <strain evidence="2">DMR45628</strain>
    </source>
</reference>
<sequence>MAAPVRSPKKQTPVSSLVRPGKSYSHVAASTTWTQSQIQKRSATPKTDEKPVKAKTRTPRSVLKKAQNPAPTNISAMLDVLQAMSQQINMLSNIMRATFPNESLKDRK</sequence>
<comment type="caution">
    <text evidence="2">The sequence shown here is derived from an EMBL/GenBank/DDBJ whole genome shotgun (WGS) entry which is preliminary data.</text>
</comment>
<evidence type="ECO:0000256" key="1">
    <source>
        <dbReference type="SAM" id="MobiDB-lite"/>
    </source>
</evidence>
<proteinExistence type="predicted"/>
<gene>
    <name evidence="2" type="ORF">QE152_g24283</name>
</gene>
<dbReference type="AlphaFoldDB" id="A0AAW1KGI6"/>
<evidence type="ECO:0000313" key="3">
    <source>
        <dbReference type="Proteomes" id="UP001458880"/>
    </source>
</evidence>
<feature type="compositionally biased region" description="Polar residues" evidence="1">
    <location>
        <begin position="28"/>
        <end position="45"/>
    </location>
</feature>
<dbReference type="Proteomes" id="UP001458880">
    <property type="component" value="Unassembled WGS sequence"/>
</dbReference>
<protein>
    <submittedName>
        <fullName evidence="2">Uncharacterized protein</fullName>
    </submittedName>
</protein>
<organism evidence="2 3">
    <name type="scientific">Popillia japonica</name>
    <name type="common">Japanese beetle</name>
    <dbReference type="NCBI Taxonomy" id="7064"/>
    <lineage>
        <taxon>Eukaryota</taxon>
        <taxon>Metazoa</taxon>
        <taxon>Ecdysozoa</taxon>
        <taxon>Arthropoda</taxon>
        <taxon>Hexapoda</taxon>
        <taxon>Insecta</taxon>
        <taxon>Pterygota</taxon>
        <taxon>Neoptera</taxon>
        <taxon>Endopterygota</taxon>
        <taxon>Coleoptera</taxon>
        <taxon>Polyphaga</taxon>
        <taxon>Scarabaeiformia</taxon>
        <taxon>Scarabaeidae</taxon>
        <taxon>Rutelinae</taxon>
        <taxon>Popillia</taxon>
    </lineage>
</organism>
<dbReference type="EMBL" id="JASPKY010000245">
    <property type="protein sequence ID" value="KAK9717230.1"/>
    <property type="molecule type" value="Genomic_DNA"/>
</dbReference>